<name>A0A916RND6_9BACT</name>
<dbReference type="PROSITE" id="PS51318">
    <property type="entry name" value="TAT"/>
    <property type="match status" value="1"/>
</dbReference>
<sequence length="521" mass="57192">MPNRREFLTALVATSIAGAAQGITSPGSTQHKRASLVPAESPGIPNYWCTWAVQNYMFGQGEPALNTTMLEGSSGSLLAHNAMTEEALFGRRGWAARFYPRVRRNIYLLLDDGWQIGGTATFDLDPVKFPSYKGSSAQRLHLLNKDVAGHGWRGAALWCRNTPDGPAGLSLESECGNAGIHYWKIDIGDPEFDLVRTRNRAQIPLTLEHVHSEPPVNGDWKKDGRFGPQPWNSRRMDILRHTDVYRTYDVTSILSLPTTLDRASELLSSAAGHHELHSLLNVEDEVYVAAVLGCTMGVMRHPLHGLRPQNDVDLFFNGQRRTKQRIDEVVRALRWQRIAAPYPCGMGTFHTSSEILRDGWTFSAGETWQHELVGQTVWQSAPAVLARNIDLPGVQASGSKPFVFAARFPNGAVAIGAQERTQPGSAWRMNPAKVTLHVGDASGPFGIFGEYEQLTLVFDKPQKGKRVLAQDLAGDTSIDVTRHANFDGASVHFDGSILRTTGLFNRTPGDLSSPGAVIALV</sequence>
<accession>A0A916RND6</accession>
<reference evidence="1" key="2">
    <citation type="submission" date="2020-09" db="EMBL/GenBank/DDBJ databases">
        <authorList>
            <person name="Sun Q."/>
            <person name="Zhou Y."/>
        </authorList>
    </citation>
    <scope>NUCLEOTIDE SEQUENCE</scope>
    <source>
        <strain evidence="1">CGMCC 1.15447</strain>
    </source>
</reference>
<protein>
    <submittedName>
        <fullName evidence="1">Uncharacterized protein</fullName>
    </submittedName>
</protein>
<proteinExistence type="predicted"/>
<gene>
    <name evidence="1" type="ORF">GCM10011507_13200</name>
</gene>
<organism evidence="1 2">
    <name type="scientific">Edaphobacter acidisoli</name>
    <dbReference type="NCBI Taxonomy" id="2040573"/>
    <lineage>
        <taxon>Bacteria</taxon>
        <taxon>Pseudomonadati</taxon>
        <taxon>Acidobacteriota</taxon>
        <taxon>Terriglobia</taxon>
        <taxon>Terriglobales</taxon>
        <taxon>Acidobacteriaceae</taxon>
        <taxon>Edaphobacter</taxon>
    </lineage>
</organism>
<dbReference type="InterPro" id="IPR006311">
    <property type="entry name" value="TAT_signal"/>
</dbReference>
<dbReference type="AlphaFoldDB" id="A0A916RND6"/>
<evidence type="ECO:0000313" key="1">
    <source>
        <dbReference type="EMBL" id="GGA62956.1"/>
    </source>
</evidence>
<comment type="caution">
    <text evidence="1">The sequence shown here is derived from an EMBL/GenBank/DDBJ whole genome shotgun (WGS) entry which is preliminary data.</text>
</comment>
<dbReference type="EMBL" id="BMJB01000001">
    <property type="protein sequence ID" value="GGA62956.1"/>
    <property type="molecule type" value="Genomic_DNA"/>
</dbReference>
<dbReference type="RefSeq" id="WP_188758449.1">
    <property type="nucleotide sequence ID" value="NZ_BMJB01000001.1"/>
</dbReference>
<reference evidence="1" key="1">
    <citation type="journal article" date="2014" name="Int. J. Syst. Evol. Microbiol.">
        <title>Complete genome sequence of Corynebacterium casei LMG S-19264T (=DSM 44701T), isolated from a smear-ripened cheese.</title>
        <authorList>
            <consortium name="US DOE Joint Genome Institute (JGI-PGF)"/>
            <person name="Walter F."/>
            <person name="Albersmeier A."/>
            <person name="Kalinowski J."/>
            <person name="Ruckert C."/>
        </authorList>
    </citation>
    <scope>NUCLEOTIDE SEQUENCE</scope>
    <source>
        <strain evidence="1">CGMCC 1.15447</strain>
    </source>
</reference>
<evidence type="ECO:0000313" key="2">
    <source>
        <dbReference type="Proteomes" id="UP000648801"/>
    </source>
</evidence>
<dbReference type="Proteomes" id="UP000648801">
    <property type="component" value="Unassembled WGS sequence"/>
</dbReference>
<keyword evidence="2" id="KW-1185">Reference proteome</keyword>